<dbReference type="EMBL" id="AMFJ01000290">
    <property type="protein sequence ID" value="EKE28772.1"/>
    <property type="molecule type" value="Genomic_DNA"/>
</dbReference>
<evidence type="ECO:0000313" key="1">
    <source>
        <dbReference type="EMBL" id="EKE28772.1"/>
    </source>
</evidence>
<organism evidence="1">
    <name type="scientific">uncultured bacterium</name>
    <name type="common">gcode 4</name>
    <dbReference type="NCBI Taxonomy" id="1234023"/>
    <lineage>
        <taxon>Bacteria</taxon>
        <taxon>environmental samples</taxon>
    </lineage>
</organism>
<proteinExistence type="predicted"/>
<accession>K2G380</accession>
<gene>
    <name evidence="1" type="ORF">ACD_3C00016G0001</name>
</gene>
<sequence>MTFLDRVFWMSLYAESHRVHWFHIVHPEYVKDVGLSGAGYSQDHTLYISIHFFMDDMSDNLVESLAPQDWEEKERNAMVASIARITMTTMSSTRVKANRCLLFIIYFIFYEIDNHNFFTLMIQFTVNLS</sequence>
<protein>
    <submittedName>
        <fullName evidence="1">Uncharacterized protein</fullName>
    </submittedName>
</protein>
<comment type="caution">
    <text evidence="1">The sequence shown here is derived from an EMBL/GenBank/DDBJ whole genome shotgun (WGS) entry which is preliminary data.</text>
</comment>
<name>K2G380_9BACT</name>
<reference evidence="1" key="1">
    <citation type="journal article" date="2012" name="Science">
        <title>Fermentation, hydrogen, and sulfur metabolism in multiple uncultivated bacterial phyla.</title>
        <authorList>
            <person name="Wrighton K.C."/>
            <person name="Thomas B.C."/>
            <person name="Sharon I."/>
            <person name="Miller C.S."/>
            <person name="Castelle C.J."/>
            <person name="VerBerkmoes N.C."/>
            <person name="Wilkins M.J."/>
            <person name="Hettich R.L."/>
            <person name="Lipton M.S."/>
            <person name="Williams K.H."/>
            <person name="Long P.E."/>
            <person name="Banfield J.F."/>
        </authorList>
    </citation>
    <scope>NUCLEOTIDE SEQUENCE [LARGE SCALE GENOMIC DNA]</scope>
</reference>
<dbReference type="AlphaFoldDB" id="K2G380"/>